<proteinExistence type="predicted"/>
<comment type="caution">
    <text evidence="1">The sequence shown here is derived from an EMBL/GenBank/DDBJ whole genome shotgun (WGS) entry which is preliminary data.</text>
</comment>
<name>A0ACB7XEU7_9ERIC</name>
<evidence type="ECO:0000313" key="2">
    <source>
        <dbReference type="Proteomes" id="UP000828048"/>
    </source>
</evidence>
<accession>A0ACB7XEU7</accession>
<evidence type="ECO:0000313" key="1">
    <source>
        <dbReference type="EMBL" id="KAH7839086.1"/>
    </source>
</evidence>
<dbReference type="Proteomes" id="UP000828048">
    <property type="component" value="Chromosome 6"/>
</dbReference>
<sequence length="166" mass="18965">MRAKGKDLIRLKREARLKGGFYVSPEAKLLFIVRIHGINAMDPKTRKILQLLRLRQKYVWALNKDDILLVTPALTNTGRKEIGSLEEGQPKELQYRWRLQRVHVCIGEMSSNYIGVTASDNKQYEFEHPQNLMSKVVVLLCPGHTPGMDIVKSSNFVTKNGSFKLS</sequence>
<organism evidence="1 2">
    <name type="scientific">Vaccinium darrowii</name>
    <dbReference type="NCBI Taxonomy" id="229202"/>
    <lineage>
        <taxon>Eukaryota</taxon>
        <taxon>Viridiplantae</taxon>
        <taxon>Streptophyta</taxon>
        <taxon>Embryophyta</taxon>
        <taxon>Tracheophyta</taxon>
        <taxon>Spermatophyta</taxon>
        <taxon>Magnoliopsida</taxon>
        <taxon>eudicotyledons</taxon>
        <taxon>Gunneridae</taxon>
        <taxon>Pentapetalae</taxon>
        <taxon>asterids</taxon>
        <taxon>Ericales</taxon>
        <taxon>Ericaceae</taxon>
        <taxon>Vaccinioideae</taxon>
        <taxon>Vaccinieae</taxon>
        <taxon>Vaccinium</taxon>
    </lineage>
</organism>
<gene>
    <name evidence="1" type="ORF">Vadar_034728</name>
</gene>
<dbReference type="EMBL" id="CM037156">
    <property type="protein sequence ID" value="KAH7839086.1"/>
    <property type="molecule type" value="Genomic_DNA"/>
</dbReference>
<keyword evidence="2" id="KW-1185">Reference proteome</keyword>
<protein>
    <submittedName>
        <fullName evidence="1">Uncharacterized protein</fullName>
    </submittedName>
</protein>
<reference evidence="1 2" key="1">
    <citation type="journal article" date="2021" name="Hortic Res">
        <title>High-quality reference genome and annotation aids understanding of berry development for evergreen blueberry (Vaccinium darrowii).</title>
        <authorList>
            <person name="Yu J."/>
            <person name="Hulse-Kemp A.M."/>
            <person name="Babiker E."/>
            <person name="Staton M."/>
        </authorList>
    </citation>
    <scope>NUCLEOTIDE SEQUENCE [LARGE SCALE GENOMIC DNA]</scope>
    <source>
        <strain evidence="2">cv. NJ 8807/NJ 8810</strain>
        <tissue evidence="1">Young leaf</tissue>
    </source>
</reference>